<dbReference type="RefSeq" id="WP_020194348.1">
    <property type="nucleotide sequence ID" value="NZ_BAOH01000005.1"/>
</dbReference>
<proteinExistence type="predicted"/>
<feature type="chain" id="PRO_5002141841" evidence="1">
    <location>
        <begin position="20"/>
        <end position="270"/>
    </location>
</feature>
<evidence type="ECO:0000313" key="2">
    <source>
        <dbReference type="EMBL" id="KIF53167.1"/>
    </source>
</evidence>
<comment type="caution">
    <text evidence="2">The sequence shown here is derived from an EMBL/GenBank/DDBJ whole genome shotgun (WGS) entry which is preliminary data.</text>
</comment>
<feature type="signal peptide" evidence="1">
    <location>
        <begin position="1"/>
        <end position="19"/>
    </location>
</feature>
<accession>A0A0C1WA16</accession>
<keyword evidence="1" id="KW-0732">Signal</keyword>
<dbReference type="Gene3D" id="3.30.1150.10">
    <property type="match status" value="1"/>
</dbReference>
<sequence length="270" mass="30733">MKLYLLLAAMAFIPQVSIAKTDKAARPSPYTGSEVMSVEIERHGYLLVSFINTKGKPDDVKCARYSKKRALVPTRKAQTAKMKPICDAGLKYYLETPYTEADILGGYLDGEDRVNVYVSDRQGEMIKIDCADFVKGTIQLTSAGNSYKNRDVCVNSILAMQDKKWKTSRDLPQDMQLVSEYVKYYKQMYKNRISNTVIMEKKLARQNCQVRVIMNPLSDKTFEAQITGLLGSDVLCEILKSSIEGIGIFKKPESDFMSRRLKELVFEFEY</sequence>
<evidence type="ECO:0000313" key="3">
    <source>
        <dbReference type="Proteomes" id="UP000031586"/>
    </source>
</evidence>
<dbReference type="EMBL" id="JPRD01000015">
    <property type="protein sequence ID" value="KIF53167.1"/>
    <property type="molecule type" value="Genomic_DNA"/>
</dbReference>
<dbReference type="PATRIC" id="fig|1229493.5.peg.989"/>
<evidence type="ECO:0000256" key="1">
    <source>
        <dbReference type="SAM" id="SignalP"/>
    </source>
</evidence>
<name>A0A0C1WA16_9VIBR</name>
<gene>
    <name evidence="2" type="ORF">H735_09520</name>
</gene>
<reference evidence="2 3" key="1">
    <citation type="submission" date="2014-07" db="EMBL/GenBank/DDBJ databases">
        <title>Unique and conserved regions in Vibrio harveyi and related species in comparison with the shrimp pathogen Vibrio harveyi CAIM 1792.</title>
        <authorList>
            <person name="Espinoza-Valles I."/>
            <person name="Vora G."/>
            <person name="Leekitcharoenphon P."/>
            <person name="Ussery D."/>
            <person name="Hoj L."/>
            <person name="Gomez-Gil B."/>
        </authorList>
    </citation>
    <scope>NUCLEOTIDE SEQUENCE [LARGE SCALE GENOMIC DNA]</scope>
    <source>
        <strain evidence="3">CAIM 1854 / LMG 25443</strain>
    </source>
</reference>
<organism evidence="2 3">
    <name type="scientific">Vibrio owensii CAIM 1854 = LMG 25443</name>
    <dbReference type="NCBI Taxonomy" id="1229493"/>
    <lineage>
        <taxon>Bacteria</taxon>
        <taxon>Pseudomonadati</taxon>
        <taxon>Pseudomonadota</taxon>
        <taxon>Gammaproteobacteria</taxon>
        <taxon>Vibrionales</taxon>
        <taxon>Vibrionaceae</taxon>
        <taxon>Vibrio</taxon>
    </lineage>
</organism>
<dbReference type="AlphaFoldDB" id="A0A0C1WA16"/>
<dbReference type="Proteomes" id="UP000031586">
    <property type="component" value="Unassembled WGS sequence"/>
</dbReference>
<protein>
    <submittedName>
        <fullName evidence="2">Uncharacterized protein</fullName>
    </submittedName>
</protein>